<evidence type="ECO:0000313" key="1">
    <source>
        <dbReference type="EMBL" id="CAA9502942.1"/>
    </source>
</evidence>
<accession>A0A6J4SR05</accession>
<evidence type="ECO:0008006" key="2">
    <source>
        <dbReference type="Google" id="ProtNLM"/>
    </source>
</evidence>
<protein>
    <recommendedName>
        <fullName evidence="2">DUF3052 domain-containing protein</fullName>
    </recommendedName>
</protein>
<gene>
    <name evidence="1" type="ORF">AVDCRST_MAG45-1426</name>
</gene>
<dbReference type="AlphaFoldDB" id="A0A6J4SR05"/>
<dbReference type="EMBL" id="CADCVU010000120">
    <property type="protein sequence ID" value="CAA9502942.1"/>
    <property type="molecule type" value="Genomic_DNA"/>
</dbReference>
<reference evidence="1" key="1">
    <citation type="submission" date="2020-02" db="EMBL/GenBank/DDBJ databases">
        <authorList>
            <person name="Meier V. D."/>
        </authorList>
    </citation>
    <scope>NUCLEOTIDE SEQUENCE</scope>
    <source>
        <strain evidence="1">AVDCRST_MAG45</strain>
    </source>
</reference>
<organism evidence="1">
    <name type="scientific">uncultured Solirubrobacterales bacterium</name>
    <dbReference type="NCBI Taxonomy" id="768556"/>
    <lineage>
        <taxon>Bacteria</taxon>
        <taxon>Bacillati</taxon>
        <taxon>Actinomycetota</taxon>
        <taxon>Thermoleophilia</taxon>
        <taxon>Solirubrobacterales</taxon>
        <taxon>environmental samples</taxon>
    </lineage>
</organism>
<sequence length="142" mass="16000">MTQTTDYSHRTAVEKLGIEPGHRVEVAGDLGVELRRELRDSLGRGFVRSGELDAAVVLVESVEDAQEAMTAYRPRLRDAGFLWLVTWKRGHERYLNQLQLVAPARRLGLIDNKTCSIDEERSGIRFVIPRALRDGSRGDLEA</sequence>
<proteinExistence type="predicted"/>
<dbReference type="Pfam" id="PF11253">
    <property type="entry name" value="DUF3052"/>
    <property type="match status" value="1"/>
</dbReference>
<dbReference type="InterPro" id="IPR021412">
    <property type="entry name" value="DUF3052"/>
</dbReference>
<name>A0A6J4SR05_9ACTN</name>